<keyword evidence="2" id="KW-1185">Reference proteome</keyword>
<sequence length="179" mass="21087">MKSFRSRLFVLATFFLVFPFFLRRRPRVEQRITILARPSSIFPFLNDLRNWPLWTVWGQREEIDYEYGDVTAGEGAVQCWANSRMSGLLRITKSESDERIDYELEIGDGAYQLVGRIELQPDGACTRLVWKCAWDLAQNPYRRYFDLLMRWMMRRDYAAGLENLKTLVESSDKPQEVAA</sequence>
<gene>
    <name evidence="1" type="ORF">CfE428DRAFT_4526</name>
</gene>
<dbReference type="InterPro" id="IPR023393">
    <property type="entry name" value="START-like_dom_sf"/>
</dbReference>
<dbReference type="Gene3D" id="3.30.530.20">
    <property type="match status" value="1"/>
</dbReference>
<dbReference type="eggNOG" id="COG3832">
    <property type="taxonomic scope" value="Bacteria"/>
</dbReference>
<proteinExistence type="predicted"/>
<dbReference type="CDD" id="cd07818">
    <property type="entry name" value="SRPBCC_1"/>
    <property type="match status" value="1"/>
</dbReference>
<dbReference type="RefSeq" id="WP_006981847.1">
    <property type="nucleotide sequence ID" value="NZ_ABVL01000016.1"/>
</dbReference>
<name>B4D6I6_9BACT</name>
<evidence type="ECO:0000313" key="1">
    <source>
        <dbReference type="EMBL" id="EDY17787.1"/>
    </source>
</evidence>
<accession>B4D6I6</accession>
<protein>
    <recommendedName>
        <fullName evidence="3">Polyketide cyclase/dehydrase</fullName>
    </recommendedName>
</protein>
<dbReference type="EMBL" id="ABVL01000016">
    <property type="protein sequence ID" value="EDY17787.1"/>
    <property type="molecule type" value="Genomic_DNA"/>
</dbReference>
<dbReference type="InParanoid" id="B4D6I6"/>
<evidence type="ECO:0008006" key="3">
    <source>
        <dbReference type="Google" id="ProtNLM"/>
    </source>
</evidence>
<dbReference type="STRING" id="497964.CfE428DRAFT_4526"/>
<dbReference type="SUPFAM" id="SSF55961">
    <property type="entry name" value="Bet v1-like"/>
    <property type="match status" value="1"/>
</dbReference>
<dbReference type="Pfam" id="PF10604">
    <property type="entry name" value="Polyketide_cyc2"/>
    <property type="match status" value="1"/>
</dbReference>
<evidence type="ECO:0000313" key="2">
    <source>
        <dbReference type="Proteomes" id="UP000005824"/>
    </source>
</evidence>
<comment type="caution">
    <text evidence="1">The sequence shown here is derived from an EMBL/GenBank/DDBJ whole genome shotgun (WGS) entry which is preliminary data.</text>
</comment>
<dbReference type="Proteomes" id="UP000005824">
    <property type="component" value="Unassembled WGS sequence"/>
</dbReference>
<dbReference type="AlphaFoldDB" id="B4D6I6"/>
<organism evidence="1 2">
    <name type="scientific">Chthoniobacter flavus Ellin428</name>
    <dbReference type="NCBI Taxonomy" id="497964"/>
    <lineage>
        <taxon>Bacteria</taxon>
        <taxon>Pseudomonadati</taxon>
        <taxon>Verrucomicrobiota</taxon>
        <taxon>Spartobacteria</taxon>
        <taxon>Chthoniobacterales</taxon>
        <taxon>Chthoniobacteraceae</taxon>
        <taxon>Chthoniobacter</taxon>
    </lineage>
</organism>
<reference evidence="1 2" key="1">
    <citation type="journal article" date="2011" name="J. Bacteriol.">
        <title>Genome sequence of Chthoniobacter flavus Ellin428, an aerobic heterotrophic soil bacterium.</title>
        <authorList>
            <person name="Kant R."/>
            <person name="van Passel M.W."/>
            <person name="Palva A."/>
            <person name="Lucas S."/>
            <person name="Lapidus A."/>
            <person name="Glavina Del Rio T."/>
            <person name="Dalin E."/>
            <person name="Tice H."/>
            <person name="Bruce D."/>
            <person name="Goodwin L."/>
            <person name="Pitluck S."/>
            <person name="Larimer F.W."/>
            <person name="Land M.L."/>
            <person name="Hauser L."/>
            <person name="Sangwan P."/>
            <person name="de Vos W.M."/>
            <person name="Janssen P.H."/>
            <person name="Smidt H."/>
        </authorList>
    </citation>
    <scope>NUCLEOTIDE SEQUENCE [LARGE SCALE GENOMIC DNA]</scope>
    <source>
        <strain evidence="1 2">Ellin428</strain>
    </source>
</reference>
<dbReference type="InterPro" id="IPR019587">
    <property type="entry name" value="Polyketide_cyclase/dehydratase"/>
</dbReference>